<dbReference type="RefSeq" id="WP_183353288.1">
    <property type="nucleotide sequence ID" value="NZ_BLXX01000002.1"/>
</dbReference>
<dbReference type="AlphaFoldDB" id="A0A6V8MEL6"/>
<sequence length="194" mass="21242">MKKIKLMSLLSLALLAGCANGYGLIKENRASVRSDVFQEVADPAAVPGSYADLRINGVLKTHSAERSASVDSHGTSDYRLLLNIDGQALTLAGGMRQENKESERLYDPEAGEGTRYRFTKVLRLKPGVHRLVVGLPDDQVAVAKDLHLKAEVNTLELEPVYGQKIGAGRPRNDRARSFTEGIRSFRVILNGKEV</sequence>
<reference evidence="3" key="1">
    <citation type="submission" date="2020-06" db="EMBL/GenBank/DDBJ databases">
        <title>Draft genomic sequence of Geomonas sp. Red330.</title>
        <authorList>
            <person name="Itoh H."/>
            <person name="Zhenxing X."/>
            <person name="Ushijima N."/>
            <person name="Masuda Y."/>
            <person name="Shiratori Y."/>
            <person name="Senoo K."/>
        </authorList>
    </citation>
    <scope>NUCLEOTIDE SEQUENCE [LARGE SCALE GENOMIC DNA]</scope>
    <source>
        <strain evidence="3">Red330</strain>
    </source>
</reference>
<feature type="chain" id="PRO_5028255829" evidence="1">
    <location>
        <begin position="22"/>
        <end position="194"/>
    </location>
</feature>
<evidence type="ECO:0000313" key="2">
    <source>
        <dbReference type="EMBL" id="GFO58420.1"/>
    </source>
</evidence>
<evidence type="ECO:0000313" key="3">
    <source>
        <dbReference type="Proteomes" id="UP000556026"/>
    </source>
</evidence>
<dbReference type="PROSITE" id="PS51257">
    <property type="entry name" value="PROKAR_LIPOPROTEIN"/>
    <property type="match status" value="1"/>
</dbReference>
<evidence type="ECO:0000256" key="1">
    <source>
        <dbReference type="SAM" id="SignalP"/>
    </source>
</evidence>
<keyword evidence="2" id="KW-0449">Lipoprotein</keyword>
<name>A0A6V8MEL6_9BACT</name>
<comment type="caution">
    <text evidence="2">The sequence shown here is derived from an EMBL/GenBank/DDBJ whole genome shotgun (WGS) entry which is preliminary data.</text>
</comment>
<proteinExistence type="predicted"/>
<gene>
    <name evidence="2" type="ORF">GMST_07450</name>
</gene>
<organism evidence="2 3">
    <name type="scientific">Geomonas silvestris</name>
    <dbReference type="NCBI Taxonomy" id="2740184"/>
    <lineage>
        <taxon>Bacteria</taxon>
        <taxon>Pseudomonadati</taxon>
        <taxon>Thermodesulfobacteriota</taxon>
        <taxon>Desulfuromonadia</taxon>
        <taxon>Geobacterales</taxon>
        <taxon>Geobacteraceae</taxon>
        <taxon>Geomonas</taxon>
    </lineage>
</organism>
<dbReference type="Proteomes" id="UP000556026">
    <property type="component" value="Unassembled WGS sequence"/>
</dbReference>
<dbReference type="EMBL" id="BLXX01000002">
    <property type="protein sequence ID" value="GFO58420.1"/>
    <property type="molecule type" value="Genomic_DNA"/>
</dbReference>
<keyword evidence="3" id="KW-1185">Reference proteome</keyword>
<feature type="signal peptide" evidence="1">
    <location>
        <begin position="1"/>
        <end position="21"/>
    </location>
</feature>
<protein>
    <submittedName>
        <fullName evidence="2">Lipoprotein</fullName>
    </submittedName>
</protein>
<keyword evidence="1" id="KW-0732">Signal</keyword>
<accession>A0A6V8MEL6</accession>